<evidence type="ECO:0000256" key="1">
    <source>
        <dbReference type="SAM" id="SignalP"/>
    </source>
</evidence>
<accession>S8AHB5</accession>
<feature type="signal peptide" evidence="1">
    <location>
        <begin position="1"/>
        <end position="19"/>
    </location>
</feature>
<feature type="chain" id="PRO_5004560487" evidence="1">
    <location>
        <begin position="20"/>
        <end position="207"/>
    </location>
</feature>
<comment type="caution">
    <text evidence="2">The sequence shown here is derived from an EMBL/GenBank/DDBJ whole genome shotgun (WGS) entry which is preliminary data.</text>
</comment>
<reference evidence="2 3" key="1">
    <citation type="journal article" date="2013" name="PLoS Genet.">
        <title>Genomic mechanisms accounting for the adaptation to parasitism in nematode-trapping fungi.</title>
        <authorList>
            <person name="Meerupati T."/>
            <person name="Andersson K.M."/>
            <person name="Friman E."/>
            <person name="Kumar D."/>
            <person name="Tunlid A."/>
            <person name="Ahren D."/>
        </authorList>
    </citation>
    <scope>NUCLEOTIDE SEQUENCE [LARGE SCALE GENOMIC DNA]</scope>
    <source>
        <strain evidence="2 3">CBS 200.50</strain>
    </source>
</reference>
<dbReference type="EMBL" id="AQGS01000114">
    <property type="protein sequence ID" value="EPS42425.1"/>
    <property type="molecule type" value="Genomic_DNA"/>
</dbReference>
<proteinExistence type="predicted"/>
<gene>
    <name evidence="2" type="ORF">H072_3619</name>
</gene>
<protein>
    <submittedName>
        <fullName evidence="2">Uncharacterized protein</fullName>
    </submittedName>
</protein>
<evidence type="ECO:0000313" key="2">
    <source>
        <dbReference type="EMBL" id="EPS42425.1"/>
    </source>
</evidence>
<keyword evidence="1" id="KW-0732">Signal</keyword>
<name>S8AHB5_DACHA</name>
<sequence length="207" mass="23582">MRLWLVIALVGQSATYALSTPPLNKRLFNVLKTLSIGPDDGATENYPYPWSGMLELGYSDYGACLKSDAADNGLIVLDECRCVTDDCRRDEKINQPIPFYRWNLLGRVYLFNLDKTQPSYFAGFIQNAGSEKCLTYRTPGEEIAPDNPEGCGKPDGGWNYRGIVSLGMRKPVFYGCNEWDNVHWNPHPWFYRAEDDMSYWFDDGFVA</sequence>
<dbReference type="Proteomes" id="UP000015100">
    <property type="component" value="Unassembled WGS sequence"/>
</dbReference>
<keyword evidence="3" id="KW-1185">Reference proteome</keyword>
<reference evidence="3" key="2">
    <citation type="submission" date="2013-04" db="EMBL/GenBank/DDBJ databases">
        <title>Genomic mechanisms accounting for the adaptation to parasitism in nematode-trapping fungi.</title>
        <authorList>
            <person name="Ahren D.G."/>
        </authorList>
    </citation>
    <scope>NUCLEOTIDE SEQUENCE [LARGE SCALE GENOMIC DNA]</scope>
    <source>
        <strain evidence="3">CBS 200.50</strain>
    </source>
</reference>
<dbReference type="OrthoDB" id="5351859at2759"/>
<dbReference type="HOGENOM" id="CLU_1326334_0_0_1"/>
<dbReference type="AlphaFoldDB" id="S8AHB5"/>
<organism evidence="2 3">
    <name type="scientific">Dactylellina haptotyla (strain CBS 200.50)</name>
    <name type="common">Nematode-trapping fungus</name>
    <name type="synonym">Monacrosporium haptotylum</name>
    <dbReference type="NCBI Taxonomy" id="1284197"/>
    <lineage>
        <taxon>Eukaryota</taxon>
        <taxon>Fungi</taxon>
        <taxon>Dikarya</taxon>
        <taxon>Ascomycota</taxon>
        <taxon>Pezizomycotina</taxon>
        <taxon>Orbiliomycetes</taxon>
        <taxon>Orbiliales</taxon>
        <taxon>Orbiliaceae</taxon>
        <taxon>Dactylellina</taxon>
    </lineage>
</organism>
<evidence type="ECO:0000313" key="3">
    <source>
        <dbReference type="Proteomes" id="UP000015100"/>
    </source>
</evidence>